<dbReference type="SUPFAM" id="SSF48498">
    <property type="entry name" value="Tetracyclin repressor-like, C-terminal domain"/>
    <property type="match status" value="1"/>
</dbReference>
<evidence type="ECO:0000256" key="2">
    <source>
        <dbReference type="PROSITE-ProRule" id="PRU00335"/>
    </source>
</evidence>
<dbReference type="InterPro" id="IPR009057">
    <property type="entry name" value="Homeodomain-like_sf"/>
</dbReference>
<dbReference type="SUPFAM" id="SSF46689">
    <property type="entry name" value="Homeodomain-like"/>
    <property type="match status" value="1"/>
</dbReference>
<dbReference type="Pfam" id="PF00440">
    <property type="entry name" value="TetR_N"/>
    <property type="match status" value="1"/>
</dbReference>
<dbReference type="RefSeq" id="WP_155699470.1">
    <property type="nucleotide sequence ID" value="NZ_CP034235.1"/>
</dbReference>
<dbReference type="Gene3D" id="1.10.357.10">
    <property type="entry name" value="Tetracycline Repressor, domain 2"/>
    <property type="match status" value="1"/>
</dbReference>
<dbReference type="Gene3D" id="1.10.10.60">
    <property type="entry name" value="Homeodomain-like"/>
    <property type="match status" value="1"/>
</dbReference>
<gene>
    <name evidence="4" type="ORF">EHS13_05880</name>
</gene>
<dbReference type="InterPro" id="IPR050109">
    <property type="entry name" value="HTH-type_TetR-like_transc_reg"/>
</dbReference>
<dbReference type="Proteomes" id="UP000426246">
    <property type="component" value="Chromosome"/>
</dbReference>
<accession>A0A6B8RFV9</accession>
<dbReference type="AlphaFoldDB" id="A0A6B8RFV9"/>
<organism evidence="4 5">
    <name type="scientific">Paenibacillus psychroresistens</name>
    <dbReference type="NCBI Taxonomy" id="1778678"/>
    <lineage>
        <taxon>Bacteria</taxon>
        <taxon>Bacillati</taxon>
        <taxon>Bacillota</taxon>
        <taxon>Bacilli</taxon>
        <taxon>Bacillales</taxon>
        <taxon>Paenibacillaceae</taxon>
        <taxon>Paenibacillus</taxon>
    </lineage>
</organism>
<reference evidence="5" key="1">
    <citation type="submission" date="2018-11" db="EMBL/GenBank/DDBJ databases">
        <title>Complete genome sequence of Paenibacillus sp. ML311-T8.</title>
        <authorList>
            <person name="Nam Y.-D."/>
            <person name="Kang J."/>
            <person name="Chung W.-H."/>
            <person name="Park Y.S."/>
        </authorList>
    </citation>
    <scope>NUCLEOTIDE SEQUENCE [LARGE SCALE GENOMIC DNA]</scope>
    <source>
        <strain evidence="5">ML311-T8</strain>
    </source>
</reference>
<feature type="DNA-binding region" description="H-T-H motif" evidence="2">
    <location>
        <begin position="33"/>
        <end position="52"/>
    </location>
</feature>
<dbReference type="PANTHER" id="PTHR30055">
    <property type="entry name" value="HTH-TYPE TRANSCRIPTIONAL REGULATOR RUTR"/>
    <property type="match status" value="1"/>
</dbReference>
<dbReference type="InterPro" id="IPR023772">
    <property type="entry name" value="DNA-bd_HTH_TetR-type_CS"/>
</dbReference>
<dbReference type="PROSITE" id="PS01081">
    <property type="entry name" value="HTH_TETR_1"/>
    <property type="match status" value="1"/>
</dbReference>
<evidence type="ECO:0000259" key="3">
    <source>
        <dbReference type="PROSITE" id="PS50977"/>
    </source>
</evidence>
<keyword evidence="1 2" id="KW-0238">DNA-binding</keyword>
<dbReference type="PROSITE" id="PS50977">
    <property type="entry name" value="HTH_TETR_2"/>
    <property type="match status" value="1"/>
</dbReference>
<dbReference type="GO" id="GO:0003700">
    <property type="term" value="F:DNA-binding transcription factor activity"/>
    <property type="evidence" value="ECO:0007669"/>
    <property type="project" value="TreeGrafter"/>
</dbReference>
<feature type="domain" description="HTH tetR-type" evidence="3">
    <location>
        <begin position="10"/>
        <end position="70"/>
    </location>
</feature>
<evidence type="ECO:0000313" key="4">
    <source>
        <dbReference type="EMBL" id="QGQ94465.1"/>
    </source>
</evidence>
<protein>
    <submittedName>
        <fullName evidence="4">TetR/AcrR family transcriptional regulator</fullName>
    </submittedName>
</protein>
<evidence type="ECO:0000256" key="1">
    <source>
        <dbReference type="ARBA" id="ARBA00023125"/>
    </source>
</evidence>
<dbReference type="PANTHER" id="PTHR30055:SF226">
    <property type="entry name" value="HTH-TYPE TRANSCRIPTIONAL REGULATOR PKSA"/>
    <property type="match status" value="1"/>
</dbReference>
<dbReference type="OrthoDB" id="9780939at2"/>
<sequence length="207" mass="24267">MFAKFLNLNPDKQTRIINAAMKEFAQKGFDNASTNEIVKEAEIAKGLLFHYFKNKQQLFLFAYDYGSELILNDFYQKFDATEPDFFARLRQISRLKLEILQQFPDMFHFLEVAYIDTSKVVSDELEQRKQQLIDSNLGKLFKGIDLSLFKDGVDITRIIQIMMWTFEGYNRDALKKAKLTPGVPINYESFFAEAAAYIEFFKTSFYK</sequence>
<keyword evidence="5" id="KW-1185">Reference proteome</keyword>
<dbReference type="InterPro" id="IPR001647">
    <property type="entry name" value="HTH_TetR"/>
</dbReference>
<evidence type="ECO:0000313" key="5">
    <source>
        <dbReference type="Proteomes" id="UP000426246"/>
    </source>
</evidence>
<name>A0A6B8RFV9_9BACL</name>
<dbReference type="InterPro" id="IPR036271">
    <property type="entry name" value="Tet_transcr_reg_TetR-rel_C_sf"/>
</dbReference>
<dbReference type="KEGG" id="ppsc:EHS13_05880"/>
<proteinExistence type="predicted"/>
<dbReference type="EMBL" id="CP034235">
    <property type="protein sequence ID" value="QGQ94465.1"/>
    <property type="molecule type" value="Genomic_DNA"/>
</dbReference>
<dbReference type="PRINTS" id="PR00455">
    <property type="entry name" value="HTHTETR"/>
</dbReference>
<dbReference type="GO" id="GO:0000976">
    <property type="term" value="F:transcription cis-regulatory region binding"/>
    <property type="evidence" value="ECO:0007669"/>
    <property type="project" value="TreeGrafter"/>
</dbReference>